<gene>
    <name evidence="1" type="ORF">GCHA_1305</name>
</gene>
<name>A0AAV3UW49_9ALTE</name>
<reference evidence="1 2" key="1">
    <citation type="journal article" date="2017" name="Antonie Van Leeuwenhoek">
        <title>Rhizobium rhizosphaerae sp. nov., a novel species isolated from rice rhizosphere.</title>
        <authorList>
            <person name="Zhao J.J."/>
            <person name="Zhang J."/>
            <person name="Zhang R.J."/>
            <person name="Zhang C.W."/>
            <person name="Yin H.Q."/>
            <person name="Zhang X.X."/>
        </authorList>
    </citation>
    <scope>NUCLEOTIDE SEQUENCE [LARGE SCALE GENOMIC DNA]</scope>
    <source>
        <strain evidence="1 2">S18K6</strain>
    </source>
</reference>
<evidence type="ECO:0000313" key="2">
    <source>
        <dbReference type="Proteomes" id="UP000006320"/>
    </source>
</evidence>
<protein>
    <submittedName>
        <fullName evidence="1">Uncharacterized protein</fullName>
    </submittedName>
</protein>
<dbReference type="EMBL" id="BAEM01000021">
    <property type="protein sequence ID" value="GAC09266.1"/>
    <property type="molecule type" value="Genomic_DNA"/>
</dbReference>
<accession>A0AAV3UW49</accession>
<organism evidence="1 2">
    <name type="scientific">Paraglaciecola chathamensis S18K6</name>
    <dbReference type="NCBI Taxonomy" id="1127672"/>
    <lineage>
        <taxon>Bacteria</taxon>
        <taxon>Pseudomonadati</taxon>
        <taxon>Pseudomonadota</taxon>
        <taxon>Gammaproteobacteria</taxon>
        <taxon>Alteromonadales</taxon>
        <taxon>Alteromonadaceae</taxon>
        <taxon>Paraglaciecola</taxon>
    </lineage>
</organism>
<evidence type="ECO:0000313" key="1">
    <source>
        <dbReference type="EMBL" id="GAC09266.1"/>
    </source>
</evidence>
<proteinExistence type="predicted"/>
<sequence>MNRPKLPYFAVIFTSLLDKDVKQRDVKQKHLGLCVNGRRN</sequence>
<dbReference type="Proteomes" id="UP000006320">
    <property type="component" value="Unassembled WGS sequence"/>
</dbReference>
<comment type="caution">
    <text evidence="1">The sequence shown here is derived from an EMBL/GenBank/DDBJ whole genome shotgun (WGS) entry which is preliminary data.</text>
</comment>
<dbReference type="AlphaFoldDB" id="A0AAV3UW49"/>